<dbReference type="EMBL" id="LCMI01000002">
    <property type="protein sequence ID" value="KKU33650.1"/>
    <property type="molecule type" value="Genomic_DNA"/>
</dbReference>
<dbReference type="AlphaFoldDB" id="A0A0G1SK42"/>
<gene>
    <name evidence="2" type="ORF">UX47_C0002G0058</name>
</gene>
<feature type="domain" description="Methyltransferase type 11" evidence="1">
    <location>
        <begin position="53"/>
        <end position="131"/>
    </location>
</feature>
<name>A0A0G1SK42_9BACT</name>
<dbReference type="GO" id="GO:0032259">
    <property type="term" value="P:methylation"/>
    <property type="evidence" value="ECO:0007669"/>
    <property type="project" value="UniProtKB-KW"/>
</dbReference>
<dbReference type="GO" id="GO:0008757">
    <property type="term" value="F:S-adenosylmethionine-dependent methyltransferase activity"/>
    <property type="evidence" value="ECO:0007669"/>
    <property type="project" value="InterPro"/>
</dbReference>
<dbReference type="InterPro" id="IPR013216">
    <property type="entry name" value="Methyltransf_11"/>
</dbReference>
<sequence>MPIPFIVKRAKGLSLKSTTKADWISKATHRFMMRKAKCIWNRIGKYLEGKTVLDVGMGSGATSFFLINKGFDVTGVDVTNLSIYKDLKPVIYDGNKLPFRDNQFDTAVIIHVLHHCNNGLEVLKEAKRVSKRVIFIEDTFRNSVEWLFGALFDSLGNFEFWWHKYRKVPEWRQVITKNGWKVEAFGEWSEMGIASLYGRYCMFVIE</sequence>
<dbReference type="Gene3D" id="3.40.50.150">
    <property type="entry name" value="Vaccinia Virus protein VP39"/>
    <property type="match status" value="1"/>
</dbReference>
<dbReference type="CDD" id="cd02440">
    <property type="entry name" value="AdoMet_MTases"/>
    <property type="match status" value="1"/>
</dbReference>
<comment type="caution">
    <text evidence="2">The sequence shown here is derived from an EMBL/GenBank/DDBJ whole genome shotgun (WGS) entry which is preliminary data.</text>
</comment>
<reference evidence="2 3" key="1">
    <citation type="journal article" date="2015" name="Nature">
        <title>rRNA introns, odd ribosomes, and small enigmatic genomes across a large radiation of phyla.</title>
        <authorList>
            <person name="Brown C.T."/>
            <person name="Hug L.A."/>
            <person name="Thomas B.C."/>
            <person name="Sharon I."/>
            <person name="Castelle C.J."/>
            <person name="Singh A."/>
            <person name="Wilkins M.J."/>
            <person name="Williams K.H."/>
            <person name="Banfield J.F."/>
        </authorList>
    </citation>
    <scope>NUCLEOTIDE SEQUENCE [LARGE SCALE GENOMIC DNA]</scope>
</reference>
<dbReference type="InterPro" id="IPR029063">
    <property type="entry name" value="SAM-dependent_MTases_sf"/>
</dbReference>
<evidence type="ECO:0000313" key="2">
    <source>
        <dbReference type="EMBL" id="KKU33650.1"/>
    </source>
</evidence>
<protein>
    <submittedName>
        <fullName evidence="2">Methyltransferase type 11</fullName>
    </submittedName>
</protein>
<accession>A0A0G1SK42</accession>
<dbReference type="SUPFAM" id="SSF53335">
    <property type="entry name" value="S-adenosyl-L-methionine-dependent methyltransferases"/>
    <property type="match status" value="1"/>
</dbReference>
<evidence type="ECO:0000313" key="3">
    <source>
        <dbReference type="Proteomes" id="UP000034794"/>
    </source>
</evidence>
<keyword evidence="2" id="KW-0489">Methyltransferase</keyword>
<dbReference type="Proteomes" id="UP000034794">
    <property type="component" value="Unassembled WGS sequence"/>
</dbReference>
<dbReference type="Pfam" id="PF08241">
    <property type="entry name" value="Methyltransf_11"/>
    <property type="match status" value="1"/>
</dbReference>
<keyword evidence="2" id="KW-0808">Transferase</keyword>
<proteinExistence type="predicted"/>
<organism evidence="2 3">
    <name type="scientific">Candidatus Collierbacteria bacterium GW2011_GWA2_46_26</name>
    <dbReference type="NCBI Taxonomy" id="1618381"/>
    <lineage>
        <taxon>Bacteria</taxon>
        <taxon>Candidatus Collieribacteriota</taxon>
    </lineage>
</organism>
<evidence type="ECO:0000259" key="1">
    <source>
        <dbReference type="Pfam" id="PF08241"/>
    </source>
</evidence>